<proteinExistence type="predicted"/>
<reference evidence="1" key="1">
    <citation type="submission" date="2023-01" db="EMBL/GenBank/DDBJ databases">
        <title>Oxazolidinone resistance genes in florfenicol resistant enterococci from beef cattle and veal calves at slaughter.</title>
        <authorList>
            <person name="Biggel M."/>
        </authorList>
    </citation>
    <scope>NUCLEOTIDE SEQUENCE</scope>
    <source>
        <strain evidence="1">K79-1</strain>
    </source>
</reference>
<evidence type="ECO:0000313" key="2">
    <source>
        <dbReference type="Proteomes" id="UP001179483"/>
    </source>
</evidence>
<evidence type="ECO:0000313" key="1">
    <source>
        <dbReference type="EMBL" id="WCG38416.1"/>
    </source>
</evidence>
<dbReference type="Pfam" id="PF06854">
    <property type="entry name" value="Phage_Gp15"/>
    <property type="match status" value="1"/>
</dbReference>
<sequence length="209" mass="24030">MFKLTDERPIEREYTFDGRSFFIKRDFKTALRVVEALQDDDLNDLDKVGVTLAFFSDIDDFLDVDYLYYMTDDEIKAMADLVNELLTEVFGDLEANVEYDLAGNPMPTVKKDASYDFTHDAEYIFSSFVQAYDIDLLSADMTWLEFKALFQGLPDDTIVKKIIDIRVRKLPTGKGTGKERKALIEAKRAYALPGTEYADDREEEDDGGW</sequence>
<dbReference type="RefSeq" id="WP_271736441.1">
    <property type="nucleotide sequence ID" value="NZ_CP116590.1"/>
</dbReference>
<accession>A0AAF0BKI0</accession>
<dbReference type="AlphaFoldDB" id="A0AAF0BKI0"/>
<dbReference type="InterPro" id="IPR009660">
    <property type="entry name" value="Phage_A500_Gp15"/>
</dbReference>
<dbReference type="EMBL" id="CP116590">
    <property type="protein sequence ID" value="WCG38416.1"/>
    <property type="molecule type" value="Genomic_DNA"/>
</dbReference>
<organism evidence="1 2">
    <name type="scientific">Aerococcus urinaeequi</name>
    <dbReference type="NCBI Taxonomy" id="51665"/>
    <lineage>
        <taxon>Bacteria</taxon>
        <taxon>Bacillati</taxon>
        <taxon>Bacillota</taxon>
        <taxon>Bacilli</taxon>
        <taxon>Lactobacillales</taxon>
        <taxon>Aerococcaceae</taxon>
        <taxon>Aerococcus</taxon>
    </lineage>
</organism>
<name>A0AAF0BKI0_9LACT</name>
<gene>
    <name evidence="1" type="ORF">PML80_03590</name>
</gene>
<dbReference type="Proteomes" id="UP001179483">
    <property type="component" value="Chromosome"/>
</dbReference>
<protein>
    <submittedName>
        <fullName evidence="1">Gp15 family bacteriophage protein</fullName>
    </submittedName>
</protein>